<sequence>RYLEKIRAARKGGKHDYTDETWLNEVWQDLNITTRRQAFMEGFSTGLKAPSDKGRCLFITHIGSNTGFLANGLLVFESKKPGDYHEDMNADVFKKVCCGYGQRTLPFDLFDDNQLKIQLLETAKLHEEKYVKYTVDETAEVHGITVIRLPPYHCELNTIELIWTQVKGDVARKNTTFELKDVKVLFKEAIRGVTAESWQKCIGHSLKRSSDSETST</sequence>
<evidence type="ECO:0000313" key="3">
    <source>
        <dbReference type="Proteomes" id="UP001162162"/>
    </source>
</evidence>
<gene>
    <name evidence="2" type="ORF">NQ318_003265</name>
</gene>
<dbReference type="GO" id="GO:0003676">
    <property type="term" value="F:nucleic acid binding"/>
    <property type="evidence" value="ECO:0007669"/>
    <property type="project" value="InterPro"/>
</dbReference>
<keyword evidence="3" id="KW-1185">Reference proteome</keyword>
<dbReference type="PANTHER" id="PTHR33939">
    <property type="entry name" value="PROTEIN CBG22215"/>
    <property type="match status" value="1"/>
</dbReference>
<comment type="caution">
    <text evidence="2">The sequence shown here is derived from an EMBL/GenBank/DDBJ whole genome shotgun (WGS) entry which is preliminary data.</text>
</comment>
<accession>A0AAV8XPS5</accession>
<proteinExistence type="predicted"/>
<protein>
    <recommendedName>
        <fullName evidence="1">Tc1-like transposase DDE domain-containing protein</fullName>
    </recommendedName>
</protein>
<feature type="non-terminal residue" evidence="2">
    <location>
        <position position="1"/>
    </location>
</feature>
<dbReference type="PANTHER" id="PTHR33939:SF1">
    <property type="entry name" value="DUF4371 DOMAIN-CONTAINING PROTEIN"/>
    <property type="match status" value="1"/>
</dbReference>
<feature type="domain" description="Tc1-like transposase DDE" evidence="1">
    <location>
        <begin position="118"/>
        <end position="175"/>
    </location>
</feature>
<dbReference type="Proteomes" id="UP001162162">
    <property type="component" value="Unassembled WGS sequence"/>
</dbReference>
<evidence type="ECO:0000259" key="1">
    <source>
        <dbReference type="Pfam" id="PF13358"/>
    </source>
</evidence>
<reference evidence="2" key="1">
    <citation type="journal article" date="2023" name="Insect Mol. Biol.">
        <title>Genome sequencing provides insights into the evolution of gene families encoding plant cell wall-degrading enzymes in longhorned beetles.</title>
        <authorList>
            <person name="Shin N.R."/>
            <person name="Okamura Y."/>
            <person name="Kirsch R."/>
            <person name="Pauchet Y."/>
        </authorList>
    </citation>
    <scope>NUCLEOTIDE SEQUENCE</scope>
    <source>
        <strain evidence="2">AMC_N1</strain>
    </source>
</reference>
<dbReference type="InterPro" id="IPR036397">
    <property type="entry name" value="RNaseH_sf"/>
</dbReference>
<dbReference type="Pfam" id="PF13358">
    <property type="entry name" value="DDE_3"/>
    <property type="match status" value="1"/>
</dbReference>
<dbReference type="InterPro" id="IPR038717">
    <property type="entry name" value="Tc1-like_DDE_dom"/>
</dbReference>
<dbReference type="EMBL" id="JAPWTK010000389">
    <property type="protein sequence ID" value="KAJ8941084.1"/>
    <property type="molecule type" value="Genomic_DNA"/>
</dbReference>
<feature type="non-terminal residue" evidence="2">
    <location>
        <position position="216"/>
    </location>
</feature>
<organism evidence="2 3">
    <name type="scientific">Aromia moschata</name>
    <dbReference type="NCBI Taxonomy" id="1265417"/>
    <lineage>
        <taxon>Eukaryota</taxon>
        <taxon>Metazoa</taxon>
        <taxon>Ecdysozoa</taxon>
        <taxon>Arthropoda</taxon>
        <taxon>Hexapoda</taxon>
        <taxon>Insecta</taxon>
        <taxon>Pterygota</taxon>
        <taxon>Neoptera</taxon>
        <taxon>Endopterygota</taxon>
        <taxon>Coleoptera</taxon>
        <taxon>Polyphaga</taxon>
        <taxon>Cucujiformia</taxon>
        <taxon>Chrysomeloidea</taxon>
        <taxon>Cerambycidae</taxon>
        <taxon>Cerambycinae</taxon>
        <taxon>Callichromatini</taxon>
        <taxon>Aromia</taxon>
    </lineage>
</organism>
<evidence type="ECO:0000313" key="2">
    <source>
        <dbReference type="EMBL" id="KAJ8941084.1"/>
    </source>
</evidence>
<dbReference type="Gene3D" id="3.30.420.10">
    <property type="entry name" value="Ribonuclease H-like superfamily/Ribonuclease H"/>
    <property type="match status" value="1"/>
</dbReference>
<name>A0AAV8XPS5_9CUCU</name>
<dbReference type="AlphaFoldDB" id="A0AAV8XPS5"/>